<comment type="caution">
    <text evidence="6">The sequence shown here is derived from an EMBL/GenBank/DDBJ whole genome shotgun (WGS) entry which is preliminary data.</text>
</comment>
<dbReference type="PROSITE" id="PS00079">
    <property type="entry name" value="MULTICOPPER_OXIDASE1"/>
    <property type="match status" value="1"/>
</dbReference>
<feature type="domain" description="Plastocyanin-like" evidence="5">
    <location>
        <begin position="112"/>
        <end position="219"/>
    </location>
</feature>
<dbReference type="PROSITE" id="PS00080">
    <property type="entry name" value="MULTICOPPER_OXIDASE2"/>
    <property type="match status" value="1"/>
</dbReference>
<dbReference type="Gene3D" id="2.60.40.420">
    <property type="entry name" value="Cupredoxins - blue copper proteins"/>
    <property type="match status" value="1"/>
</dbReference>
<keyword evidence="1" id="KW-0479">Metal-binding</keyword>
<dbReference type="RefSeq" id="WP_184341424.1">
    <property type="nucleotide sequence ID" value="NZ_JACHIG010000008.1"/>
</dbReference>
<evidence type="ECO:0000259" key="4">
    <source>
        <dbReference type="Pfam" id="PF07731"/>
    </source>
</evidence>
<evidence type="ECO:0008006" key="8">
    <source>
        <dbReference type="Google" id="ProtNLM"/>
    </source>
</evidence>
<dbReference type="InterPro" id="IPR002355">
    <property type="entry name" value="Cu_oxidase_Cu_BS"/>
</dbReference>
<evidence type="ECO:0000313" key="6">
    <source>
        <dbReference type="EMBL" id="MBB5034023.1"/>
    </source>
</evidence>
<dbReference type="InterPro" id="IPR008972">
    <property type="entry name" value="Cupredoxin"/>
</dbReference>
<dbReference type="GO" id="GO:0016491">
    <property type="term" value="F:oxidoreductase activity"/>
    <property type="evidence" value="ECO:0007669"/>
    <property type="project" value="UniProtKB-KW"/>
</dbReference>
<dbReference type="SUPFAM" id="SSF49503">
    <property type="entry name" value="Cupredoxins"/>
    <property type="match status" value="2"/>
</dbReference>
<evidence type="ECO:0000256" key="1">
    <source>
        <dbReference type="ARBA" id="ARBA00022723"/>
    </source>
</evidence>
<dbReference type="InterPro" id="IPR011706">
    <property type="entry name" value="Cu-oxidase_C"/>
</dbReference>
<dbReference type="AlphaFoldDB" id="A0A7W8DL77"/>
<dbReference type="Pfam" id="PF07731">
    <property type="entry name" value="Cu-oxidase_2"/>
    <property type="match status" value="1"/>
</dbReference>
<keyword evidence="2" id="KW-0560">Oxidoreductase</keyword>
<dbReference type="InterPro" id="IPR011707">
    <property type="entry name" value="Cu-oxidase-like_N"/>
</dbReference>
<proteinExistence type="predicted"/>
<dbReference type="InterPro" id="IPR045087">
    <property type="entry name" value="Cu-oxidase_fam"/>
</dbReference>
<dbReference type="EMBL" id="JACHIG010000008">
    <property type="protein sequence ID" value="MBB5034023.1"/>
    <property type="molecule type" value="Genomic_DNA"/>
</dbReference>
<evidence type="ECO:0000256" key="2">
    <source>
        <dbReference type="ARBA" id="ARBA00023002"/>
    </source>
</evidence>
<reference evidence="6 7" key="1">
    <citation type="submission" date="2020-08" db="EMBL/GenBank/DDBJ databases">
        <title>Genomic Encyclopedia of Type Strains, Phase IV (KMG-IV): sequencing the most valuable type-strain genomes for metagenomic binning, comparative biology and taxonomic classification.</title>
        <authorList>
            <person name="Goeker M."/>
        </authorList>
    </citation>
    <scope>NUCLEOTIDE SEQUENCE [LARGE SCALE GENOMIC DNA]</scope>
    <source>
        <strain evidence="6 7">DSM 12252</strain>
    </source>
</reference>
<keyword evidence="3" id="KW-0732">Signal</keyword>
<accession>A0A7W8DL77</accession>
<evidence type="ECO:0000313" key="7">
    <source>
        <dbReference type="Proteomes" id="UP000590740"/>
    </source>
</evidence>
<dbReference type="GO" id="GO:0005507">
    <property type="term" value="F:copper ion binding"/>
    <property type="evidence" value="ECO:0007669"/>
    <property type="project" value="InterPro"/>
</dbReference>
<organism evidence="6 7">
    <name type="scientific">Prosthecobacter vanneervenii</name>
    <dbReference type="NCBI Taxonomy" id="48466"/>
    <lineage>
        <taxon>Bacteria</taxon>
        <taxon>Pseudomonadati</taxon>
        <taxon>Verrucomicrobiota</taxon>
        <taxon>Verrucomicrobiia</taxon>
        <taxon>Verrucomicrobiales</taxon>
        <taxon>Verrucomicrobiaceae</taxon>
        <taxon>Prosthecobacter</taxon>
    </lineage>
</organism>
<dbReference type="InterPro" id="IPR033138">
    <property type="entry name" value="Cu_oxidase_CS"/>
</dbReference>
<feature type="signal peptide" evidence="3">
    <location>
        <begin position="1"/>
        <end position="20"/>
    </location>
</feature>
<protein>
    <recommendedName>
        <fullName evidence="8">Copper oxidase</fullName>
    </recommendedName>
</protein>
<keyword evidence="7" id="KW-1185">Reference proteome</keyword>
<name>A0A7W8DL77_9BACT</name>
<sequence length="522" mass="57388">MRLLVVFSMVLVGFASQVLAQVPAIKPTVTPEMGDVGGKLFGKPPDPAKTRHYYIAAEPVQWDYAPWGNDPVCGRTLPPPVQDHRPVSKLRYVQYTDATFTARVFPTDRLGILGPVLRGVVGETLAVTFLNRTPQPLSMHPHGVLYDKDNEGVLDQLSPGLGAAIAPEARFTYMWQLDESSGPAPSEPSSKGWLYHSHVTGDSEVNQGLVGFIIVTDPKRARPDGTPADVDREMAGLFMIFDESGLDADALEALEYANLPGANPQQRSWAETQQVIEAGSRHCINGLVFGNLTGQDMNEGERVRWYLFGLGSEDDFHTAHWHGARVMEDARRRTDVVELLPASMKVADMKASSPGSWLYHCHVSEHMLEGMYARYTIHPKTGQGASREPAVAFFGASKGDSMRITHAELSESTKLRLAGAVTVFEAFSIFNQPLSLELAGQTLLFQPDRTGLATSGQNTLRIRNVNPYGIVYGGKMEFEILLQGPAWQPVIAKLKPSENMPVKLRIGGALHQTQTRPVWIRP</sequence>
<dbReference type="Pfam" id="PF07732">
    <property type="entry name" value="Cu-oxidase_3"/>
    <property type="match status" value="1"/>
</dbReference>
<dbReference type="PANTHER" id="PTHR11709">
    <property type="entry name" value="MULTI-COPPER OXIDASE"/>
    <property type="match status" value="1"/>
</dbReference>
<gene>
    <name evidence="6" type="ORF">HNQ65_003614</name>
</gene>
<dbReference type="Proteomes" id="UP000590740">
    <property type="component" value="Unassembled WGS sequence"/>
</dbReference>
<feature type="chain" id="PRO_5030691356" description="Copper oxidase" evidence="3">
    <location>
        <begin position="21"/>
        <end position="522"/>
    </location>
</feature>
<feature type="domain" description="Plastocyanin-like" evidence="4">
    <location>
        <begin position="282"/>
        <end position="379"/>
    </location>
</feature>
<evidence type="ECO:0000256" key="3">
    <source>
        <dbReference type="SAM" id="SignalP"/>
    </source>
</evidence>
<dbReference type="PANTHER" id="PTHR11709:SF486">
    <property type="entry name" value="MULTICOPPER OXIDASE"/>
    <property type="match status" value="1"/>
</dbReference>
<evidence type="ECO:0000259" key="5">
    <source>
        <dbReference type="Pfam" id="PF07732"/>
    </source>
</evidence>